<name>A0A2P6S509_ROSCH</name>
<dbReference type="Pfam" id="PF00854">
    <property type="entry name" value="PTR2"/>
    <property type="match status" value="1"/>
</dbReference>
<dbReference type="Gene3D" id="1.20.1250.20">
    <property type="entry name" value="MFS general substrate transporter like domains"/>
    <property type="match status" value="1"/>
</dbReference>
<dbReference type="GO" id="GO:0022857">
    <property type="term" value="F:transmembrane transporter activity"/>
    <property type="evidence" value="ECO:0007669"/>
    <property type="project" value="InterPro"/>
</dbReference>
<dbReference type="AlphaFoldDB" id="A0A2P6S509"/>
<feature type="transmembrane region" description="Helical" evidence="8">
    <location>
        <begin position="380"/>
        <end position="401"/>
    </location>
</feature>
<dbReference type="GO" id="GO:0016020">
    <property type="term" value="C:membrane"/>
    <property type="evidence" value="ECO:0007669"/>
    <property type="project" value="UniProtKB-SubCell"/>
</dbReference>
<evidence type="ECO:0000256" key="3">
    <source>
        <dbReference type="ARBA" id="ARBA00022448"/>
    </source>
</evidence>
<feature type="transmembrane region" description="Helical" evidence="8">
    <location>
        <begin position="53"/>
        <end position="71"/>
    </location>
</feature>
<comment type="similarity">
    <text evidence="2">Belongs to the major facilitator superfamily. Proton-dependent oligopeptide transporter (POT/PTR) (TC 2.A.17) family.</text>
</comment>
<dbReference type="EMBL" id="PDCK01000040">
    <property type="protein sequence ID" value="PRQ53770.1"/>
    <property type="molecule type" value="Genomic_DNA"/>
</dbReference>
<dbReference type="FunFam" id="1.20.1250.20:FF:000311">
    <property type="entry name" value="Protein NRT1/ PTR FAMILY 5.8"/>
    <property type="match status" value="1"/>
</dbReference>
<dbReference type="OrthoDB" id="8904098at2759"/>
<dbReference type="SUPFAM" id="SSF103473">
    <property type="entry name" value="MFS general substrate transporter"/>
    <property type="match status" value="1"/>
</dbReference>
<dbReference type="Proteomes" id="UP000238479">
    <property type="component" value="Chromosome 2"/>
</dbReference>
<feature type="transmembrane region" description="Helical" evidence="8">
    <location>
        <begin position="421"/>
        <end position="443"/>
    </location>
</feature>
<accession>A0A2P6S509</accession>
<evidence type="ECO:0000256" key="1">
    <source>
        <dbReference type="ARBA" id="ARBA00004141"/>
    </source>
</evidence>
<feature type="transmembrane region" description="Helical" evidence="8">
    <location>
        <begin position="510"/>
        <end position="532"/>
    </location>
</feature>
<reference evidence="9 10" key="1">
    <citation type="journal article" date="2018" name="Nat. Genet.">
        <title>The Rosa genome provides new insights in the design of modern roses.</title>
        <authorList>
            <person name="Bendahmane M."/>
        </authorList>
    </citation>
    <scope>NUCLEOTIDE SEQUENCE [LARGE SCALE GENOMIC DNA]</scope>
    <source>
        <strain evidence="10">cv. Old Blush</strain>
    </source>
</reference>
<dbReference type="OMA" id="WIQIWNN"/>
<feature type="transmembrane region" description="Helical" evidence="8">
    <location>
        <begin position="77"/>
        <end position="101"/>
    </location>
</feature>
<feature type="transmembrane region" description="Helical" evidence="8">
    <location>
        <begin position="194"/>
        <end position="221"/>
    </location>
</feature>
<keyword evidence="5 8" id="KW-0812">Transmembrane</keyword>
<dbReference type="PANTHER" id="PTHR11654">
    <property type="entry name" value="OLIGOPEPTIDE TRANSPORTER-RELATED"/>
    <property type="match status" value="1"/>
</dbReference>
<evidence type="ECO:0000256" key="6">
    <source>
        <dbReference type="ARBA" id="ARBA00022989"/>
    </source>
</evidence>
<proteinExistence type="inferred from homology"/>
<comment type="caution">
    <text evidence="9">The sequence shown here is derived from an EMBL/GenBank/DDBJ whole genome shotgun (WGS) entry which is preliminary data.</text>
</comment>
<keyword evidence="7 8" id="KW-0472">Membrane</keyword>
<evidence type="ECO:0000256" key="5">
    <source>
        <dbReference type="ARBA" id="ARBA00022692"/>
    </source>
</evidence>
<evidence type="ECO:0000256" key="4">
    <source>
        <dbReference type="ARBA" id="ARBA00022553"/>
    </source>
</evidence>
<gene>
    <name evidence="9" type="ORF">RchiOBHm_Chr2g0170141</name>
</gene>
<keyword evidence="3" id="KW-0813">Transport</keyword>
<keyword evidence="6 8" id="KW-1133">Transmembrane helix</keyword>
<evidence type="ECO:0000256" key="8">
    <source>
        <dbReference type="SAM" id="Phobius"/>
    </source>
</evidence>
<keyword evidence="4" id="KW-0597">Phosphoprotein</keyword>
<feature type="transmembrane region" description="Helical" evidence="8">
    <location>
        <begin position="338"/>
        <end position="360"/>
    </location>
</feature>
<evidence type="ECO:0000313" key="9">
    <source>
        <dbReference type="EMBL" id="PRQ53770.1"/>
    </source>
</evidence>
<feature type="transmembrane region" description="Helical" evidence="8">
    <location>
        <begin position="464"/>
        <end position="485"/>
    </location>
</feature>
<feature type="transmembrane region" description="Helical" evidence="8">
    <location>
        <begin position="169"/>
        <end position="188"/>
    </location>
</feature>
<dbReference type="Gramene" id="PRQ53770">
    <property type="protein sequence ID" value="PRQ53770"/>
    <property type="gene ID" value="RchiOBHm_Chr2g0170141"/>
</dbReference>
<dbReference type="InterPro" id="IPR000109">
    <property type="entry name" value="POT_fam"/>
</dbReference>
<evidence type="ECO:0000256" key="7">
    <source>
        <dbReference type="ARBA" id="ARBA00023136"/>
    </source>
</evidence>
<sequence>MAGSTRKRLGNSCILLIVIAGMERFAYKGVASNLITYLTDVVKMSNSSAAKTVNRWCGFTSMVPLLIAPLADSYWDRYYTIVASCFIYVAGLVALTSTALMSRASSDQANKTSSSSFLFCSLYLISLGQGGYNPSLQAFGADQLDSEEEELPSSKDDKKSNKKSLFFQWWYFGICSGTVLGISVMSYIQDTFGWILGFAIPMISMVTSVIVFSCGSPIYTYRQRNETMGNKPVVSMLQVIKAAALKLLNSKVKLPDENDVTELELQGKPLCHQNLNSNEGLNNEHPKSSIHMFENAKVILRLLPIWLMLLMFAVIFQQPSTFFTKQGMTMKRNIGSNFLIPPATLQSAIALSIVVLMPLYDKVLIPITKVLTCNEKGITVMQRMGIGMFTSVIALMIAALVETRRLHISRNMEMLGSQSETVPLSIFWLLPQYILLGISDIFTVVGMQEFFYSEFPIRMRTMAFALYTSVFGVGSYLSALLISTVEGITSSNGSKSWFCDDMTEARLDKYYWFLAAASALSFLFFVIISSFYTSKRDLELDSNESCK</sequence>
<evidence type="ECO:0000313" key="10">
    <source>
        <dbReference type="Proteomes" id="UP000238479"/>
    </source>
</evidence>
<protein>
    <submittedName>
        <fullName evidence="9">Putative proton-dependent oligopeptide transporter family, major facilitator superfamily</fullName>
    </submittedName>
</protein>
<dbReference type="InterPro" id="IPR036259">
    <property type="entry name" value="MFS_trans_sf"/>
</dbReference>
<keyword evidence="10" id="KW-1185">Reference proteome</keyword>
<organism evidence="9 10">
    <name type="scientific">Rosa chinensis</name>
    <name type="common">China rose</name>
    <dbReference type="NCBI Taxonomy" id="74649"/>
    <lineage>
        <taxon>Eukaryota</taxon>
        <taxon>Viridiplantae</taxon>
        <taxon>Streptophyta</taxon>
        <taxon>Embryophyta</taxon>
        <taxon>Tracheophyta</taxon>
        <taxon>Spermatophyta</taxon>
        <taxon>Magnoliopsida</taxon>
        <taxon>eudicotyledons</taxon>
        <taxon>Gunneridae</taxon>
        <taxon>Pentapetalae</taxon>
        <taxon>rosids</taxon>
        <taxon>fabids</taxon>
        <taxon>Rosales</taxon>
        <taxon>Rosaceae</taxon>
        <taxon>Rosoideae</taxon>
        <taxon>Rosoideae incertae sedis</taxon>
        <taxon>Rosa</taxon>
    </lineage>
</organism>
<evidence type="ECO:0000256" key="2">
    <source>
        <dbReference type="ARBA" id="ARBA00005982"/>
    </source>
</evidence>
<comment type="subcellular location">
    <subcellularLocation>
        <location evidence="1">Membrane</location>
        <topology evidence="1">Multi-pass membrane protein</topology>
    </subcellularLocation>
</comment>
<feature type="transmembrane region" description="Helical" evidence="8">
    <location>
        <begin position="298"/>
        <end position="318"/>
    </location>
</feature>